<organism evidence="2 3">
    <name type="scientific">Allacma fusca</name>
    <dbReference type="NCBI Taxonomy" id="39272"/>
    <lineage>
        <taxon>Eukaryota</taxon>
        <taxon>Metazoa</taxon>
        <taxon>Ecdysozoa</taxon>
        <taxon>Arthropoda</taxon>
        <taxon>Hexapoda</taxon>
        <taxon>Collembola</taxon>
        <taxon>Symphypleona</taxon>
        <taxon>Sminthuridae</taxon>
        <taxon>Allacma</taxon>
    </lineage>
</organism>
<protein>
    <submittedName>
        <fullName evidence="2">Uncharacterized protein</fullName>
    </submittedName>
</protein>
<name>A0A8J2PCA4_9HEXA</name>
<evidence type="ECO:0000313" key="3">
    <source>
        <dbReference type="Proteomes" id="UP000708208"/>
    </source>
</evidence>
<gene>
    <name evidence="2" type="ORF">AFUS01_LOCUS33598</name>
</gene>
<keyword evidence="1" id="KW-0175">Coiled coil</keyword>
<accession>A0A8J2PCA4</accession>
<comment type="caution">
    <text evidence="2">The sequence shown here is derived from an EMBL/GenBank/DDBJ whole genome shotgun (WGS) entry which is preliminary data.</text>
</comment>
<dbReference type="Proteomes" id="UP000708208">
    <property type="component" value="Unassembled WGS sequence"/>
</dbReference>
<dbReference type="EMBL" id="CAJVCH010529297">
    <property type="protein sequence ID" value="CAG7823377.1"/>
    <property type="molecule type" value="Genomic_DNA"/>
</dbReference>
<dbReference type="AlphaFoldDB" id="A0A8J2PCA4"/>
<keyword evidence="3" id="KW-1185">Reference proteome</keyword>
<evidence type="ECO:0000256" key="1">
    <source>
        <dbReference type="SAM" id="Coils"/>
    </source>
</evidence>
<proteinExistence type="predicted"/>
<feature type="coiled-coil region" evidence="1">
    <location>
        <begin position="38"/>
        <end position="65"/>
    </location>
</feature>
<evidence type="ECO:0000313" key="2">
    <source>
        <dbReference type="EMBL" id="CAG7823377.1"/>
    </source>
</evidence>
<sequence length="99" mass="11716">MLLIQSQHKAPKNYLLRKQQDRKRDLLPMELKSEPRLIRKLEKKLRKANQTIDTLESQLTAERELHVKYKSKCKSLRHKISKFEADKTVLTISVTACRC</sequence>
<reference evidence="2" key="1">
    <citation type="submission" date="2021-06" db="EMBL/GenBank/DDBJ databases">
        <authorList>
            <person name="Hodson N. C."/>
            <person name="Mongue J. A."/>
            <person name="Jaron S. K."/>
        </authorList>
    </citation>
    <scope>NUCLEOTIDE SEQUENCE</scope>
</reference>